<sequence length="181" mass="20217" precursor="true">MNNARGYLLTWALCVVFLLSGCSGAWEATKKVGKVVMDPDIPVGQATDQPSTVRLTLLSDPDTNPNEKGEAVPTEIVVVYLSENSKLLAADYDQLSSDALEKTLGKNYIDHQEYTLLPDQFKALDPIKLEEKNSYLGVIAHYADANRSEWKKIIKIKGIGHNYQVLVHVRSNDVDLRKEEE</sequence>
<proteinExistence type="predicted"/>
<dbReference type="GeneID" id="57975021"/>
<dbReference type="HOGENOM" id="CLU_092347_4_0_6"/>
<evidence type="ECO:0000256" key="1">
    <source>
        <dbReference type="SAM" id="SignalP"/>
    </source>
</evidence>
<dbReference type="InterPro" id="IPR017734">
    <property type="entry name" value="T6SS_SciN"/>
</dbReference>
<dbReference type="RefSeq" id="WP_002212104.1">
    <property type="nucleotide sequence ID" value="NC_008150.1"/>
</dbReference>
<gene>
    <name evidence="2" type="ordered locus">YPA_3399</name>
</gene>
<dbReference type="PANTHER" id="PTHR37625:SF5">
    <property type="entry name" value="LIPOPROTEIN"/>
    <property type="match status" value="1"/>
</dbReference>
<dbReference type="AlphaFoldDB" id="A0A0E1NMZ1"/>
<feature type="chain" id="PRO_5007399394" evidence="1">
    <location>
        <begin position="28"/>
        <end position="181"/>
    </location>
</feature>
<dbReference type="KEGG" id="ypa:YPA_3399"/>
<keyword evidence="1" id="KW-0732">Signal</keyword>
<keyword evidence="2" id="KW-0449">Lipoprotein</keyword>
<dbReference type="Proteomes" id="UP000001971">
    <property type="component" value="Chromosome"/>
</dbReference>
<name>A0A0E1NMZ1_YERPA</name>
<dbReference type="Pfam" id="PF12790">
    <property type="entry name" value="T6SS-SciN"/>
    <property type="match status" value="1"/>
</dbReference>
<evidence type="ECO:0000313" key="2">
    <source>
        <dbReference type="EMBL" id="ABG15361.1"/>
    </source>
</evidence>
<protein>
    <submittedName>
        <fullName evidence="2">Putative lipoprotein</fullName>
    </submittedName>
</protein>
<reference evidence="2 3" key="1">
    <citation type="journal article" date="2006" name="J. Bacteriol.">
        <title>Complete genome sequence of Yersinia pestis strains Antiqua and Nepal516: evidence of gene reduction in an emerging pathogen.</title>
        <authorList>
            <person name="Chain P.S."/>
            <person name="Hu P."/>
            <person name="Malfatti S.A."/>
            <person name="Radnedge L."/>
            <person name="Larimer F."/>
            <person name="Vergez L.M."/>
            <person name="Worsham P."/>
            <person name="Chu M.C."/>
            <person name="Andersen G.L."/>
        </authorList>
    </citation>
    <scope>NUCLEOTIDE SEQUENCE [LARGE SCALE GENOMIC DNA]</scope>
    <source>
        <strain evidence="2 3">Antiqua</strain>
    </source>
</reference>
<accession>A0A0E1NMZ1</accession>
<dbReference type="InterPro" id="IPR038706">
    <property type="entry name" value="Type_VI_SciN-like_sf"/>
</dbReference>
<dbReference type="Gene3D" id="2.60.40.4150">
    <property type="entry name" value="Type VI secretion system, lipoprotein SciN"/>
    <property type="match status" value="1"/>
</dbReference>
<dbReference type="NCBIfam" id="TIGR03352">
    <property type="entry name" value="VI_chp_3"/>
    <property type="match status" value="1"/>
</dbReference>
<evidence type="ECO:0000313" key="3">
    <source>
        <dbReference type="Proteomes" id="UP000001971"/>
    </source>
</evidence>
<dbReference type="PANTHER" id="PTHR37625">
    <property type="entry name" value="OUTER MEMBRANE LIPOPROTEIN-RELATED"/>
    <property type="match status" value="1"/>
</dbReference>
<dbReference type="PROSITE" id="PS51257">
    <property type="entry name" value="PROKAR_LIPOPROTEIN"/>
    <property type="match status" value="1"/>
</dbReference>
<organism evidence="2 3">
    <name type="scientific">Yersinia pestis bv. Antiqua (strain Antiqua)</name>
    <dbReference type="NCBI Taxonomy" id="360102"/>
    <lineage>
        <taxon>Bacteria</taxon>
        <taxon>Pseudomonadati</taxon>
        <taxon>Pseudomonadota</taxon>
        <taxon>Gammaproteobacteria</taxon>
        <taxon>Enterobacterales</taxon>
        <taxon>Yersiniaceae</taxon>
        <taxon>Yersinia</taxon>
    </lineage>
</organism>
<dbReference type="PATRIC" id="fig|360102.15.peg.2137"/>
<dbReference type="EMBL" id="CP000308">
    <property type="protein sequence ID" value="ABG15361.1"/>
    <property type="molecule type" value="Genomic_DNA"/>
</dbReference>
<feature type="signal peptide" evidence="1">
    <location>
        <begin position="1"/>
        <end position="27"/>
    </location>
</feature>